<evidence type="ECO:0000256" key="2">
    <source>
        <dbReference type="ARBA" id="ARBA00022927"/>
    </source>
</evidence>
<dbReference type="Gene3D" id="3.40.50.300">
    <property type="entry name" value="P-loop containing nucleotide triphosphate hydrolases"/>
    <property type="match status" value="3"/>
</dbReference>
<dbReference type="EMBL" id="CAJNON010000115">
    <property type="protein sequence ID" value="CAF0987896.1"/>
    <property type="molecule type" value="Genomic_DNA"/>
</dbReference>
<keyword evidence="4" id="KW-0175">Coiled coil</keyword>
<keyword evidence="2" id="KW-0653">Protein transport</keyword>
<keyword evidence="1" id="KW-0963">Cytoplasm</keyword>
<name>A0A814FWM8_9BILA</name>
<feature type="compositionally biased region" description="Polar residues" evidence="5">
    <location>
        <begin position="361"/>
        <end position="371"/>
    </location>
</feature>
<dbReference type="OrthoDB" id="7614088at2759"/>
<dbReference type="GO" id="GO:0006886">
    <property type="term" value="P:intracellular protein transport"/>
    <property type="evidence" value="ECO:0007669"/>
    <property type="project" value="InterPro"/>
</dbReference>
<evidence type="ECO:0000313" key="10">
    <source>
        <dbReference type="Proteomes" id="UP000663891"/>
    </source>
</evidence>
<dbReference type="Proteomes" id="UP000663881">
    <property type="component" value="Unassembled WGS sequence"/>
</dbReference>
<evidence type="ECO:0000259" key="7">
    <source>
        <dbReference type="PROSITE" id="PS51196"/>
    </source>
</evidence>
<organism evidence="8 10">
    <name type="scientific">Adineta steineri</name>
    <dbReference type="NCBI Taxonomy" id="433720"/>
    <lineage>
        <taxon>Eukaryota</taxon>
        <taxon>Metazoa</taxon>
        <taxon>Spiralia</taxon>
        <taxon>Gnathifera</taxon>
        <taxon>Rotifera</taxon>
        <taxon>Eurotatoria</taxon>
        <taxon>Bdelloidea</taxon>
        <taxon>Adinetida</taxon>
        <taxon>Adinetidae</taxon>
        <taxon>Adineta</taxon>
    </lineage>
</organism>
<dbReference type="Gene3D" id="3.40.50.410">
    <property type="entry name" value="von Willebrand factor, type A domain"/>
    <property type="match status" value="1"/>
</dbReference>
<dbReference type="SUPFAM" id="SSF53300">
    <property type="entry name" value="vWA-like"/>
    <property type="match status" value="1"/>
</dbReference>
<evidence type="ECO:0000256" key="5">
    <source>
        <dbReference type="SAM" id="MobiDB-lite"/>
    </source>
</evidence>
<dbReference type="GO" id="GO:0017038">
    <property type="term" value="P:protein import"/>
    <property type="evidence" value="ECO:0007669"/>
    <property type="project" value="InterPro"/>
</dbReference>
<evidence type="ECO:0000313" key="8">
    <source>
        <dbReference type="EMBL" id="CAF0987896.1"/>
    </source>
</evidence>
<keyword evidence="2" id="KW-0813">Transport</keyword>
<dbReference type="PROSITE" id="PS51194">
    <property type="entry name" value="HELICASE_CTER"/>
    <property type="match status" value="1"/>
</dbReference>
<protein>
    <submittedName>
        <fullName evidence="8">Uncharacterized protein</fullName>
    </submittedName>
</protein>
<dbReference type="PANTHER" id="PTHR30612">
    <property type="entry name" value="SECA INNER MEMBRANE COMPONENT OF SEC PROTEIN SECRETION SYSTEM"/>
    <property type="match status" value="1"/>
</dbReference>
<evidence type="ECO:0000259" key="6">
    <source>
        <dbReference type="PROSITE" id="PS51194"/>
    </source>
</evidence>
<dbReference type="Proteomes" id="UP000663891">
    <property type="component" value="Unassembled WGS sequence"/>
</dbReference>
<dbReference type="PROSITE" id="PS51196">
    <property type="entry name" value="SECA_MOTOR_DEAD"/>
    <property type="match status" value="1"/>
</dbReference>
<dbReference type="InterPro" id="IPR036465">
    <property type="entry name" value="vWFA_dom_sf"/>
</dbReference>
<keyword evidence="3" id="KW-0811">Translocation</keyword>
<dbReference type="InterPro" id="IPR027417">
    <property type="entry name" value="P-loop_NTPase"/>
</dbReference>
<dbReference type="GO" id="GO:0005524">
    <property type="term" value="F:ATP binding"/>
    <property type="evidence" value="ECO:0007669"/>
    <property type="project" value="InterPro"/>
</dbReference>
<evidence type="ECO:0000313" key="9">
    <source>
        <dbReference type="EMBL" id="CAF3737013.1"/>
    </source>
</evidence>
<feature type="region of interest" description="Disordered" evidence="5">
    <location>
        <begin position="353"/>
        <end position="372"/>
    </location>
</feature>
<feature type="coiled-coil region" evidence="4">
    <location>
        <begin position="2222"/>
        <end position="2249"/>
    </location>
</feature>
<gene>
    <name evidence="9" type="ORF">OKA104_LOCUS14857</name>
    <name evidence="8" type="ORF">VCS650_LOCUS14034</name>
</gene>
<dbReference type="InterPro" id="IPR014018">
    <property type="entry name" value="SecA_motor_DEAD"/>
</dbReference>
<feature type="coiled-coil region" evidence="4">
    <location>
        <begin position="190"/>
        <end position="217"/>
    </location>
</feature>
<dbReference type="PANTHER" id="PTHR30612:SF0">
    <property type="entry name" value="CHLOROPLAST PROTEIN-TRANSPORTING ATPASE"/>
    <property type="match status" value="1"/>
</dbReference>
<proteinExistence type="predicted"/>
<comment type="caution">
    <text evidence="8">The sequence shown here is derived from an EMBL/GenBank/DDBJ whole genome shotgun (WGS) entry which is preliminary data.</text>
</comment>
<accession>A0A814FWM8</accession>
<reference evidence="8" key="1">
    <citation type="submission" date="2021-02" db="EMBL/GenBank/DDBJ databases">
        <authorList>
            <person name="Nowell W R."/>
        </authorList>
    </citation>
    <scope>NUCLEOTIDE SEQUENCE</scope>
</reference>
<dbReference type="SUPFAM" id="SSF52540">
    <property type="entry name" value="P-loop containing nucleoside triphosphate hydrolases"/>
    <property type="match status" value="3"/>
</dbReference>
<feature type="domain" description="Helicase C-terminal" evidence="6">
    <location>
        <begin position="2865"/>
        <end position="3035"/>
    </location>
</feature>
<dbReference type="InterPro" id="IPR011115">
    <property type="entry name" value="SecA_DEAD"/>
</dbReference>
<evidence type="ECO:0000256" key="1">
    <source>
        <dbReference type="ARBA" id="ARBA00022490"/>
    </source>
</evidence>
<dbReference type="InterPro" id="IPR001650">
    <property type="entry name" value="Helicase_C-like"/>
</dbReference>
<dbReference type="InterPro" id="IPR000185">
    <property type="entry name" value="SecA"/>
</dbReference>
<evidence type="ECO:0000256" key="4">
    <source>
        <dbReference type="SAM" id="Coils"/>
    </source>
</evidence>
<sequence>MAYADNTGYFQCQSTTIQEILINQVDELSRQNPEWLLKPIHILDVVYDNNPDQLEQRLDEERRENFGKRIILIPYFLGNSHCMMILIEYQDVGHILRAEYIGSNFVPHQLQKQFNKVYPNNTLQKKEWIYHNDSVIASKLNINKLITMIGNTQHATMIENNQHTTMINPPMYSLSSTMFDANQSSIFSSKVGNENELEKLQQQLRNGLQELKILDANLLPEKIKTTKETIKDFEEEDRTEEARLEEEHLRKLEQMQILVDKISQLGIAKSSSSKDNKQLELLQLKQELSGKLTEMKIQDEKSLPEKIEKTKQRIKTFENDDRMEMAEKERKRLRILEEIQNLIEKIAKFSPDVSASHRDNNSSSPQRTEISSHGIVDEKIQQRSYIENLENDLTRLPCCAERTIMELLKHFAQKSSSLQEKNFLPEMLNQLHNQIKQQGLFSEDIQTFLQNLNLAIESGKNSSSMNILQEFLKKIRPINISETQRLVSKSKKAAELIRDKDIVLLVGETGSGKSTSIHFLAGSEMQEIKVEIELGKFLQHVTAVGPIHNRGLQNVTSSPFHKSETRYIAPVTIELQDVLGSHESGMIILCDAPGFGDTAGAEVDIANSVGVLEALVGAQSVKLLALSNFQNLGKRGEGIQKLAHILIKMINNIEKRLEAIVYAFTQYPKEMDINAILIDIKKRRVDSDVLLRADSALNTVLTDMIEKTEENIYQIDPVHGDRKVLIKKLRRMKGIKFPRTVFQFSMSEETRATIASHVEIDKDNINSAFKHKNNELLLYYLNDLKTLHELINQSFVRDAYESSICSISENINEYCTDKMKIFNRVLISQDGLREDDIQDYKDSIEYLRQFQMLKEHLESGLLSPETLIQNIISQLNETKTTLDDKDFYDPFVGIYLNNLLSLRKFFSQLEIYYRTSCSEFKVRFDTLVESSQKLIPKNNFKEIAEIILNIFKSSQILKDHLGEEIERAYFDIIETLLKHLNNYCEKADFLLKKNRLNADDIETLKTYMEILTSAKENSLLKDRIATYNDMLRKQMTTSNQHRLTRQSSVEFLTDLSTIHKHFTSKIIDYFDAINTRIEELFRRQKDRALDDIQRLIGDMDAIRSIPEVDSKTAGTYYRTVESINGYMKELQIEAENLVHTMDNQSGIVNYRNLSQSLSRLKNAEWINRISPGAYDNLMQRITDDLVEQACRLEGSLMKIDYGLKYPDNVFKAYDIVEKVESMSSLENAIPALEKFRNNVVQRFLQSTQAVFDRIQSTFNLQDKDVYLIKQQLKDYEETRKEYHQLHPALLHLRKYNYPDISVLNKEIEQVVEKKNIELSEVDTGLNRLDDKLKELNSVVHEYLRLSSETNESLTGKLSSMIGKKPLKKPTPAENYLNSLGYSDVDMLNREILEIKKTHSNTLKQKENLNKEFNGNIHRLESIQKEYQSLLATDRLISLEEMNVLKKQGFESLESLNEAIREKTKVIQERGKNKQTYHFSGRIDASTAESALIYLSQCEKVNQDRVRATAIDANENLRKYLSEYGSFLDQEIRNKFDLTSQIHPDSNIFQHSQELDMRLQELRSLERYANVFECIEGKDKIEYWRRIFFDYHRTLTSRIQEYANARNNQESKAQLMIAHALSCVDRFCDDSGFSTNGFGTLYSHCHKETVTQCRKIYQTILQHIANEDYANAEIALSNIKDDSLNAQDRAQIEYDVQSSLNKLINRTKSDAHWLNGKIERGDEDNRSKIQKIKENSDKVRIAVNRRRIIDLVDEQTRQSLKNFDQEMNDILSNIILRGHRSIEAFIETNSFSEAEQSMENLRLVQQELTNYCTSKNVILKTDELSDRLNGIVSDILNKHDFTDINSFAKNSPKDLLDKLIMVPPNISPRFNRAYKLMSDRIRNNFTSAISLVSEAPLHERMGKIRGLNQALCFLPEDMQVQFKGQIDELITTNANEAKVQKDNLDALLVRVQTDDHAISQLGLLAKQYKDTNMHELFQLLREQCIKNLDMYKTVVHTSDIQSAIQIFKKIVEYKKSLSSYVPEVLEVYISVSRMISKGFLDCCATLASIPSIEQTQLVEKAFQDMIIYLKFSDTFIEERAELFPASDLEKAENYLQEMSKYLKENSAKLQTALDEMNVIEVYNIIVISKKWDILLQNINRCTLKHEFIKNLSKEMKSVISYPDMISELEAFINHLKVQLNVELINDETTKFEVKRDAFFRNLMKLIDTYRSFNSKFNKILSSVSDVDRIIEELKRKIERISQQLSTKVSRIEHFTLKDTDEFRMYYNHLLSFQKHVHIPEINISHILVEVDRTISEKVISFRQEILDFHSEAAQVAHTLCRMKFLAENLPMFDTHINMEIDEVLKIYKNKQGSIGITNLTAQLEQTPVGERIISEHSCLKGEDRRKRREKMQKQDDIEYALKELKGDNISVVALRSNYKDFRKRYDSLVANNLDFFSKSDLKEPDVEVLVSQIKYIAGTVNHASNSVEWPTSFVDQIPELIANIFAVWTLQNTEHYNAMRGIRADQSYLLMPHVGQIIAIFRLLGIGYENFRTVGGHRVPGTTNISKDLVNNLVELGTGEGKSVVLAITACVFALTGLDVNCSCYSDVLSTRDKNDFTSVFRALGIEEYIEYGTFNKLCEQLLNEQCNVREKVREMTLTNQTTTVTSDTSRRKRPKVLLIDEVDVFLSDKFYGGTYTPAVCLNKEHEILELLDSIWENKNGLRRLQEVKVLPAYQACAIKYSNWMFLFDEAIKDMVAALQSFQSSTYIVQNDKIVYVEGESIVDNVVRGYDTIWAYYYEHEKGNISRNSLQDNIGIIINCGTISYAEMPHEFSYIAGVTGTLKTLAATETEILKSVYRVEKMTYIPSVYGSSNRTYNSRNDVRAVKEDEYFMEIRNEIEIERNNNRALLIFFESEEKLMAFYDFPELDSIKEHVQIIMEKVSAKDRDMYIKRAATEGRVTLLTRTFGRGTDFICRNQKLLSNGGIHVLQTFFSEEPSEEYQIMGRGARQGDRGSYRMVLCDRDLEWVLGSTWREKLTDIVGTSLYEELKKARNVLYESKCSAKHLGIQQRKKEHTATKDFMTALSSANMTIVANFLTAQNKGADLISKISRTILLMDATGSMSSLLTAAKETVCTMFERATEVLSKQKTLSSSFQMQMTVYRDYDGMKEGLLQSSSWESKPTNLRSFMTKIVATGGDDYEEAIEIGLWHAFQQSEQPEGISQVILIGDAPAKSEKAIEDDRRKYGGEVYWSKTNYKTSTHYRKELRKLKDKDIPIHTFYLDDGARENFEEIARETSGHCKSLDIHSPQGAELLTHFVTEEILRKVGGEDAAQLYKKMFVNKSFTS</sequence>
<dbReference type="GO" id="GO:0006605">
    <property type="term" value="P:protein targeting"/>
    <property type="evidence" value="ECO:0007669"/>
    <property type="project" value="InterPro"/>
</dbReference>
<dbReference type="GO" id="GO:0016020">
    <property type="term" value="C:membrane"/>
    <property type="evidence" value="ECO:0007669"/>
    <property type="project" value="InterPro"/>
</dbReference>
<dbReference type="EMBL" id="CAJOAY010000798">
    <property type="protein sequence ID" value="CAF3737013.1"/>
    <property type="molecule type" value="Genomic_DNA"/>
</dbReference>
<dbReference type="Pfam" id="PF07517">
    <property type="entry name" value="SecA_DEAD"/>
    <property type="match status" value="1"/>
</dbReference>
<evidence type="ECO:0000256" key="3">
    <source>
        <dbReference type="ARBA" id="ARBA00023010"/>
    </source>
</evidence>
<feature type="domain" description="SecA family profile" evidence="7">
    <location>
        <begin position="2448"/>
        <end position="3028"/>
    </location>
</feature>